<evidence type="ECO:0000313" key="2">
    <source>
        <dbReference type="EMBL" id="KAH7313588.1"/>
    </source>
</evidence>
<sequence length="332" mass="37413">MSRTVPVRNKFAREILKYYEGFLYDICENAPSRGWNLNDLERELRRHSRDLLDMGYSSSRFLESLLDPKDRYPIYPVLRSNQDRKADFDFHGFGSRGFLEFDEAVALVAPCPEEDEAWAQATSLLDRLYRLLAHKAYHRNLDDFSVIKLLKSKGSQKLADLIPKSLEETSKASQTEALQASAPSTGLPTTSDCGADQNNSNTGTEQISVVNATVSNQAPQPSPVESPPARDCLPVDEAKKRPAPSDVYPDPVAKRHKACNQSHEDLLEGFIVVRKESFKLLQSSGELLKQQMELAKKRAFDDDQKEDINIMMKQLDIMMGLATDQKPEETST</sequence>
<name>A0A8K0SPJ4_9HYPO</name>
<keyword evidence="3" id="KW-1185">Reference proteome</keyword>
<feature type="region of interest" description="Disordered" evidence="1">
    <location>
        <begin position="216"/>
        <end position="253"/>
    </location>
</feature>
<reference evidence="2" key="1">
    <citation type="journal article" date="2021" name="Nat. Commun.">
        <title>Genetic determinants of endophytism in the Arabidopsis root mycobiome.</title>
        <authorList>
            <person name="Mesny F."/>
            <person name="Miyauchi S."/>
            <person name="Thiergart T."/>
            <person name="Pickel B."/>
            <person name="Atanasova L."/>
            <person name="Karlsson M."/>
            <person name="Huettel B."/>
            <person name="Barry K.W."/>
            <person name="Haridas S."/>
            <person name="Chen C."/>
            <person name="Bauer D."/>
            <person name="Andreopoulos W."/>
            <person name="Pangilinan J."/>
            <person name="LaButti K."/>
            <person name="Riley R."/>
            <person name="Lipzen A."/>
            <person name="Clum A."/>
            <person name="Drula E."/>
            <person name="Henrissat B."/>
            <person name="Kohler A."/>
            <person name="Grigoriev I.V."/>
            <person name="Martin F.M."/>
            <person name="Hacquard S."/>
        </authorList>
    </citation>
    <scope>NUCLEOTIDE SEQUENCE</scope>
    <source>
        <strain evidence="2">MPI-CAGE-CH-0235</strain>
    </source>
</reference>
<dbReference type="AlphaFoldDB" id="A0A8K0SPJ4"/>
<accession>A0A8K0SPJ4</accession>
<gene>
    <name evidence="2" type="ORF">B0I35DRAFT_504978</name>
</gene>
<proteinExistence type="predicted"/>
<evidence type="ECO:0000313" key="3">
    <source>
        <dbReference type="Proteomes" id="UP000813444"/>
    </source>
</evidence>
<organism evidence="2 3">
    <name type="scientific">Stachybotrys elegans</name>
    <dbReference type="NCBI Taxonomy" id="80388"/>
    <lineage>
        <taxon>Eukaryota</taxon>
        <taxon>Fungi</taxon>
        <taxon>Dikarya</taxon>
        <taxon>Ascomycota</taxon>
        <taxon>Pezizomycotina</taxon>
        <taxon>Sordariomycetes</taxon>
        <taxon>Hypocreomycetidae</taxon>
        <taxon>Hypocreales</taxon>
        <taxon>Stachybotryaceae</taxon>
        <taxon>Stachybotrys</taxon>
    </lineage>
</organism>
<feature type="region of interest" description="Disordered" evidence="1">
    <location>
        <begin position="170"/>
        <end position="203"/>
    </location>
</feature>
<feature type="compositionally biased region" description="Polar residues" evidence="1">
    <location>
        <begin position="171"/>
        <end position="203"/>
    </location>
</feature>
<dbReference type="Proteomes" id="UP000813444">
    <property type="component" value="Unassembled WGS sequence"/>
</dbReference>
<comment type="caution">
    <text evidence="2">The sequence shown here is derived from an EMBL/GenBank/DDBJ whole genome shotgun (WGS) entry which is preliminary data.</text>
</comment>
<evidence type="ECO:0000256" key="1">
    <source>
        <dbReference type="SAM" id="MobiDB-lite"/>
    </source>
</evidence>
<protein>
    <submittedName>
        <fullName evidence="2">Uncharacterized protein</fullName>
    </submittedName>
</protein>
<dbReference type="EMBL" id="JAGPNK010000009">
    <property type="protein sequence ID" value="KAH7313588.1"/>
    <property type="molecule type" value="Genomic_DNA"/>
</dbReference>